<dbReference type="PaxDb" id="212042-APH_0609"/>
<evidence type="ECO:0000313" key="1">
    <source>
        <dbReference type="EMBL" id="ABD43895.1"/>
    </source>
</evidence>
<name>Q2GKA2_ANAPZ</name>
<dbReference type="EnsemblBacteria" id="ABD43895">
    <property type="protein sequence ID" value="ABD43895"/>
    <property type="gene ID" value="APH_0609"/>
</dbReference>
<dbReference type="HOGENOM" id="CLU_3380206_0_0_5"/>
<reference evidence="1 2" key="1">
    <citation type="journal article" date="2006" name="PLoS Genet.">
        <title>Comparative genomics of emerging human ehrlichiosis agents.</title>
        <authorList>
            <person name="Dunning Hotopp J.C."/>
            <person name="Lin M."/>
            <person name="Madupu R."/>
            <person name="Crabtree J."/>
            <person name="Angiuoli S.V."/>
            <person name="Eisen J.A."/>
            <person name="Seshadri R."/>
            <person name="Ren Q."/>
            <person name="Wu M."/>
            <person name="Utterback T.R."/>
            <person name="Smith S."/>
            <person name="Lewis M."/>
            <person name="Khouri H."/>
            <person name="Zhang C."/>
            <person name="Niu H."/>
            <person name="Lin Q."/>
            <person name="Ohashi N."/>
            <person name="Zhi N."/>
            <person name="Nelson W."/>
            <person name="Brinkac L.M."/>
            <person name="Dodson R.J."/>
            <person name="Rosovitz M.J."/>
            <person name="Sundaram J."/>
            <person name="Daugherty S.C."/>
            <person name="Davidsen T."/>
            <person name="Durkin A.S."/>
            <person name="Gwinn M."/>
            <person name="Haft D.H."/>
            <person name="Selengut J.D."/>
            <person name="Sullivan S.A."/>
            <person name="Zafar N."/>
            <person name="Zhou L."/>
            <person name="Benahmed F."/>
            <person name="Forberger H."/>
            <person name="Halpin R."/>
            <person name="Mulligan S."/>
            <person name="Robinson J."/>
            <person name="White O."/>
            <person name="Rikihisa Y."/>
            <person name="Tettelin H."/>
        </authorList>
    </citation>
    <scope>NUCLEOTIDE SEQUENCE [LARGE SCALE GENOMIC DNA]</scope>
    <source>
        <strain evidence="1 2">HZ</strain>
    </source>
</reference>
<organism evidence="1 2">
    <name type="scientific">Anaplasma phagocytophilum (strain HZ)</name>
    <dbReference type="NCBI Taxonomy" id="212042"/>
    <lineage>
        <taxon>Bacteria</taxon>
        <taxon>Pseudomonadati</taxon>
        <taxon>Pseudomonadota</taxon>
        <taxon>Alphaproteobacteria</taxon>
        <taxon>Rickettsiales</taxon>
        <taxon>Anaplasmataceae</taxon>
        <taxon>Anaplasma</taxon>
        <taxon>phagocytophilum group</taxon>
    </lineage>
</organism>
<dbReference type="Proteomes" id="UP000001943">
    <property type="component" value="Chromosome"/>
</dbReference>
<dbReference type="EMBL" id="CP000235">
    <property type="protein sequence ID" value="ABD43895.1"/>
    <property type="molecule type" value="Genomic_DNA"/>
</dbReference>
<gene>
    <name evidence="1" type="ordered locus">APH_0609</name>
</gene>
<keyword evidence="2" id="KW-1185">Reference proteome</keyword>
<dbReference type="AlphaFoldDB" id="Q2GKA2"/>
<proteinExistence type="predicted"/>
<sequence>MLLFFVTCLCRILHKQQNGAFINTDVYGMGKGS</sequence>
<protein>
    <submittedName>
        <fullName evidence="1">Uncharacterized protein</fullName>
    </submittedName>
</protein>
<dbReference type="KEGG" id="aph:APH_0609"/>
<evidence type="ECO:0000313" key="2">
    <source>
        <dbReference type="Proteomes" id="UP000001943"/>
    </source>
</evidence>
<accession>Q2GKA2</accession>